<evidence type="ECO:0000256" key="8">
    <source>
        <dbReference type="ARBA" id="ARBA00022989"/>
    </source>
</evidence>
<name>A0A9X0W9B3_9GAMM</name>
<evidence type="ECO:0000256" key="1">
    <source>
        <dbReference type="ARBA" id="ARBA00004651"/>
    </source>
</evidence>
<dbReference type="Gene3D" id="3.40.50.1000">
    <property type="entry name" value="HAD superfamily/HAD-like"/>
    <property type="match status" value="1"/>
</dbReference>
<dbReference type="InterPro" id="IPR023214">
    <property type="entry name" value="HAD_sf"/>
</dbReference>
<dbReference type="Pfam" id="PF00689">
    <property type="entry name" value="Cation_ATPase_C"/>
    <property type="match status" value="1"/>
</dbReference>
<keyword evidence="9 11" id="KW-0472">Membrane</keyword>
<feature type="region of interest" description="Disordered" evidence="10">
    <location>
        <begin position="408"/>
        <end position="461"/>
    </location>
</feature>
<feature type="transmembrane region" description="Helical" evidence="11">
    <location>
        <begin position="68"/>
        <end position="91"/>
    </location>
</feature>
<dbReference type="SUPFAM" id="SSF81653">
    <property type="entry name" value="Calcium ATPase, transduction domain A"/>
    <property type="match status" value="1"/>
</dbReference>
<feature type="compositionally biased region" description="Basic and acidic residues" evidence="10">
    <location>
        <begin position="424"/>
        <end position="460"/>
    </location>
</feature>
<organism evidence="13 14">
    <name type="scientific">Lamprobacter modestohalophilus</name>
    <dbReference type="NCBI Taxonomy" id="1064514"/>
    <lineage>
        <taxon>Bacteria</taxon>
        <taxon>Pseudomonadati</taxon>
        <taxon>Pseudomonadota</taxon>
        <taxon>Gammaproteobacteria</taxon>
        <taxon>Chromatiales</taxon>
        <taxon>Chromatiaceae</taxon>
        <taxon>Lamprobacter</taxon>
    </lineage>
</organism>
<feature type="transmembrane region" description="Helical" evidence="11">
    <location>
        <begin position="335"/>
        <end position="355"/>
    </location>
</feature>
<dbReference type="SFLD" id="SFLDS00003">
    <property type="entry name" value="Haloacid_Dehalogenase"/>
    <property type="match status" value="1"/>
</dbReference>
<keyword evidence="4 11" id="KW-0812">Transmembrane</keyword>
<dbReference type="GO" id="GO:0005524">
    <property type="term" value="F:ATP binding"/>
    <property type="evidence" value="ECO:0007669"/>
    <property type="project" value="UniProtKB-KW"/>
</dbReference>
<dbReference type="InterPro" id="IPR023299">
    <property type="entry name" value="ATPase_P-typ_cyto_dom_N"/>
</dbReference>
<comment type="similarity">
    <text evidence="2">Belongs to the cation transport ATPase (P-type) (TC 3.A.3) family. Type IIA subfamily.</text>
</comment>
<evidence type="ECO:0000256" key="2">
    <source>
        <dbReference type="ARBA" id="ARBA00005675"/>
    </source>
</evidence>
<feature type="transmembrane region" description="Helical" evidence="11">
    <location>
        <begin position="928"/>
        <end position="952"/>
    </location>
</feature>
<dbReference type="GO" id="GO:0005886">
    <property type="term" value="C:plasma membrane"/>
    <property type="evidence" value="ECO:0007669"/>
    <property type="project" value="UniProtKB-SubCell"/>
</dbReference>
<feature type="region of interest" description="Disordered" evidence="10">
    <location>
        <begin position="503"/>
        <end position="528"/>
    </location>
</feature>
<proteinExistence type="inferred from homology"/>
<evidence type="ECO:0000256" key="10">
    <source>
        <dbReference type="SAM" id="MobiDB-lite"/>
    </source>
</evidence>
<gene>
    <name evidence="13" type="ORF">CKO42_12800</name>
</gene>
<evidence type="ECO:0000256" key="7">
    <source>
        <dbReference type="ARBA" id="ARBA00022967"/>
    </source>
</evidence>
<dbReference type="Pfam" id="PF00690">
    <property type="entry name" value="Cation_ATPase_N"/>
    <property type="match status" value="1"/>
</dbReference>
<feature type="transmembrane region" description="Helical" evidence="11">
    <location>
        <begin position="305"/>
        <end position="323"/>
    </location>
</feature>
<evidence type="ECO:0000259" key="12">
    <source>
        <dbReference type="SMART" id="SM00831"/>
    </source>
</evidence>
<dbReference type="InterPro" id="IPR023298">
    <property type="entry name" value="ATPase_P-typ_TM_dom_sf"/>
</dbReference>
<dbReference type="InterPro" id="IPR059000">
    <property type="entry name" value="ATPase_P-type_domA"/>
</dbReference>
<dbReference type="PRINTS" id="PR00120">
    <property type="entry name" value="HATPASE"/>
</dbReference>
<feature type="transmembrane region" description="Helical" evidence="11">
    <location>
        <begin position="1032"/>
        <end position="1053"/>
    </location>
</feature>
<dbReference type="InterPro" id="IPR008250">
    <property type="entry name" value="ATPase_P-typ_transduc_dom_A_sf"/>
</dbReference>
<feature type="domain" description="Cation-transporting P-type ATPase N-terminal" evidence="12">
    <location>
        <begin position="19"/>
        <end position="93"/>
    </location>
</feature>
<evidence type="ECO:0000256" key="3">
    <source>
        <dbReference type="ARBA" id="ARBA00022475"/>
    </source>
</evidence>
<dbReference type="SMART" id="SM00831">
    <property type="entry name" value="Cation_ATPase_N"/>
    <property type="match status" value="1"/>
</dbReference>
<keyword evidence="6" id="KW-0067">ATP-binding</keyword>
<keyword evidence="3" id="KW-1003">Cell membrane</keyword>
<reference evidence="13 14" key="1">
    <citation type="journal article" date="2020" name="Microorganisms">
        <title>Osmotic Adaptation and Compatible Solute Biosynthesis of Phototrophic Bacteria as Revealed from Genome Analyses.</title>
        <authorList>
            <person name="Imhoff J.F."/>
            <person name="Rahn T."/>
            <person name="Kunzel S."/>
            <person name="Keller A."/>
            <person name="Neulinger S.C."/>
        </authorList>
    </citation>
    <scope>NUCLEOTIDE SEQUENCE [LARGE SCALE GENOMIC DNA]</scope>
    <source>
        <strain evidence="13 14">DSM 25653</strain>
    </source>
</reference>
<accession>A0A9X0W9B3</accession>
<dbReference type="Proteomes" id="UP001138768">
    <property type="component" value="Unassembled WGS sequence"/>
</dbReference>
<keyword evidence="5" id="KW-0547">Nucleotide-binding</keyword>
<dbReference type="Pfam" id="PF13246">
    <property type="entry name" value="Cation_ATPase"/>
    <property type="match status" value="1"/>
</dbReference>
<dbReference type="InterPro" id="IPR018303">
    <property type="entry name" value="ATPase_P-typ_P_site"/>
</dbReference>
<dbReference type="Gene3D" id="2.70.150.10">
    <property type="entry name" value="Calcium-transporting ATPase, cytoplasmic transduction domain A"/>
    <property type="match status" value="2"/>
</dbReference>
<feature type="transmembrane region" description="Helical" evidence="11">
    <location>
        <begin position="997"/>
        <end position="1020"/>
    </location>
</feature>
<evidence type="ECO:0000256" key="9">
    <source>
        <dbReference type="ARBA" id="ARBA00023136"/>
    </source>
</evidence>
<dbReference type="InterPro" id="IPR001757">
    <property type="entry name" value="P_typ_ATPase"/>
</dbReference>
<keyword evidence="8 11" id="KW-1133">Transmembrane helix</keyword>
<dbReference type="PROSITE" id="PS00154">
    <property type="entry name" value="ATPASE_E1_E2"/>
    <property type="match status" value="1"/>
</dbReference>
<evidence type="ECO:0000256" key="5">
    <source>
        <dbReference type="ARBA" id="ARBA00022741"/>
    </source>
</evidence>
<dbReference type="SFLD" id="SFLDG00002">
    <property type="entry name" value="C1.7:_P-type_atpase_like"/>
    <property type="match status" value="1"/>
</dbReference>
<dbReference type="PANTHER" id="PTHR43294:SF21">
    <property type="entry name" value="CATION TRANSPORTING ATPASE"/>
    <property type="match status" value="1"/>
</dbReference>
<dbReference type="Gene3D" id="3.40.1110.10">
    <property type="entry name" value="Calcium-transporting ATPase, cytoplasmic domain N"/>
    <property type="match status" value="1"/>
</dbReference>
<feature type="transmembrane region" description="Helical" evidence="11">
    <location>
        <begin position="958"/>
        <end position="976"/>
    </location>
</feature>
<feature type="region of interest" description="Disordered" evidence="10">
    <location>
        <begin position="186"/>
        <end position="248"/>
    </location>
</feature>
<dbReference type="AlphaFoldDB" id="A0A9X0W9B3"/>
<protein>
    <recommendedName>
        <fullName evidence="12">Cation-transporting P-type ATPase N-terminal domain-containing protein</fullName>
    </recommendedName>
</protein>
<dbReference type="NCBIfam" id="TIGR01494">
    <property type="entry name" value="ATPase_P-type"/>
    <property type="match status" value="3"/>
</dbReference>
<dbReference type="GO" id="GO:0015662">
    <property type="term" value="F:P-type ion transporter activity"/>
    <property type="evidence" value="ECO:0007669"/>
    <property type="project" value="UniProtKB-ARBA"/>
</dbReference>
<dbReference type="GO" id="GO:0016887">
    <property type="term" value="F:ATP hydrolysis activity"/>
    <property type="evidence" value="ECO:0007669"/>
    <property type="project" value="InterPro"/>
</dbReference>
<dbReference type="PANTHER" id="PTHR43294">
    <property type="entry name" value="SODIUM/POTASSIUM-TRANSPORTING ATPASE SUBUNIT ALPHA"/>
    <property type="match status" value="1"/>
</dbReference>
<dbReference type="SUPFAM" id="SSF81660">
    <property type="entry name" value="Metal cation-transporting ATPase, ATP-binding domain N"/>
    <property type="match status" value="1"/>
</dbReference>
<comment type="subcellular location">
    <subcellularLocation>
        <location evidence="1">Cell membrane</location>
        <topology evidence="1">Multi-pass membrane protein</topology>
    </subcellularLocation>
</comment>
<dbReference type="SUPFAM" id="SSF81665">
    <property type="entry name" value="Calcium ATPase, transmembrane domain M"/>
    <property type="match status" value="1"/>
</dbReference>
<sequence length="1073" mass="114040">MGLCRPNGARGSPSVPMTAFYRQQPEGALEQVDSDADHGLSEAEVRKRREQYGRNALRQTRSRPAWRILIDQLASIVVLLLLAASGAALLFGQVIEAIAIGAAILVNTIIGFVMELRATRAMEALQRMGKTQTRVLREGHSREISADELVPGDIVLLDAGDLVPADLRLLEANRLQCDEAALTGESVPVDKRTEAIDSASEAGPEEKDNVKSGTGEGNEEEDIREDAIEDRKLGSSEETTGKAPPLGERYNMAYKGTAVTQGSGSGVVVATGMDTELGHISDLVAQAEQSATPLEKRLDRLGRRLVWLTLAIAVVVAGAGLIAGKELFVMLETAIALAIAAVPEGLPVVATLALAQGMRQMARRNAVVKRLSAVETLGAASLIFTDKTGTLTENRMVLAQLALEQGTLRFERPGQTTTQATEGRGQDEHRRQDEGGRRDESQREEGRGGGDARADGEARAGTRITIDGKALDLANEPAARAALETGALCNNAELGSQAIADNSDARAAADGSADTPAGETATAEAGGDAKTNANAKADAGANVHASAGENTKADAGGSAKADAIFGATGDPTEVSLLEAAALAGLHRPELLERWPEQREISFDPDLKMMATVHQSDDGFRIAVKGAPESVLDVCDQVLTADGETALDDAAREHWRQRSEALAADGLRVLALAQRQAEREDEDPYQRLTLIGLAGLYDPPRRGIQDVIAACQQAGIRIVMGTGDHAATAQAIAAEIGIAGSDEPAIEGARLDDLEQLDDDERRELLERSVFARISPEEKLQLIGLYQDAGWIVGMTGDGVNDAPALKKADIGIAMGQRGTEVAREASDMVLKDDAFATLVAAIEHGRTIFTNIRRFIVYLLSGNLAEIMAVAAAALVAAPLPLLPLQILYINFVSDVMPALALGLSPGERGVMQQPPRAPDEPILMRRHWAAVGGYGALIAATVLIAFAIALGPMQLDTAHAVTISFLTFGFARLWHVLNMRDTKSPLLLNEVTRNPYVWIAIAIGVALLIVATYIAPLAAILSIEIPTLGEWLLILGFSLLPLILVQLGKLVAHHLIRSQRSSRSHHPSPANR</sequence>
<dbReference type="InterPro" id="IPR036412">
    <property type="entry name" value="HAD-like_sf"/>
</dbReference>
<dbReference type="InterPro" id="IPR004014">
    <property type="entry name" value="ATPase_P-typ_cation-transptr_N"/>
</dbReference>
<dbReference type="Gene3D" id="1.20.1110.10">
    <property type="entry name" value="Calcium-transporting ATPase, transmembrane domain"/>
    <property type="match status" value="2"/>
</dbReference>
<dbReference type="InterPro" id="IPR006068">
    <property type="entry name" value="ATPase_P-typ_cation-transptr_C"/>
</dbReference>
<keyword evidence="7" id="KW-1278">Translocase</keyword>
<dbReference type="PRINTS" id="PR00119">
    <property type="entry name" value="CATATPASE"/>
</dbReference>
<comment type="caution">
    <text evidence="13">The sequence shown here is derived from an EMBL/GenBank/DDBJ whole genome shotgun (WGS) entry which is preliminary data.</text>
</comment>
<feature type="compositionally biased region" description="Basic and acidic residues" evidence="10">
    <location>
        <begin position="225"/>
        <end position="235"/>
    </location>
</feature>
<evidence type="ECO:0000256" key="11">
    <source>
        <dbReference type="SAM" id="Phobius"/>
    </source>
</evidence>
<dbReference type="InterPro" id="IPR050510">
    <property type="entry name" value="Cation_transp_ATPase_P-type"/>
</dbReference>
<evidence type="ECO:0000313" key="14">
    <source>
        <dbReference type="Proteomes" id="UP001138768"/>
    </source>
</evidence>
<dbReference type="SUPFAM" id="SSF56784">
    <property type="entry name" value="HAD-like"/>
    <property type="match status" value="1"/>
</dbReference>
<feature type="transmembrane region" description="Helical" evidence="11">
    <location>
        <begin position="97"/>
        <end position="118"/>
    </location>
</feature>
<dbReference type="InterPro" id="IPR044492">
    <property type="entry name" value="P_typ_ATPase_HD_dom"/>
</dbReference>
<dbReference type="SFLD" id="SFLDF00027">
    <property type="entry name" value="p-type_atpase"/>
    <property type="match status" value="1"/>
</dbReference>
<dbReference type="Pfam" id="PF00122">
    <property type="entry name" value="E1-E2_ATPase"/>
    <property type="match status" value="1"/>
</dbReference>
<feature type="transmembrane region" description="Helical" evidence="11">
    <location>
        <begin position="886"/>
        <end position="907"/>
    </location>
</feature>
<feature type="transmembrane region" description="Helical" evidence="11">
    <location>
        <begin position="855"/>
        <end position="880"/>
    </location>
</feature>
<keyword evidence="14" id="KW-1185">Reference proteome</keyword>
<evidence type="ECO:0000256" key="4">
    <source>
        <dbReference type="ARBA" id="ARBA00022692"/>
    </source>
</evidence>
<dbReference type="EMBL" id="NRRY01000019">
    <property type="protein sequence ID" value="MBK1619299.1"/>
    <property type="molecule type" value="Genomic_DNA"/>
</dbReference>
<evidence type="ECO:0000256" key="6">
    <source>
        <dbReference type="ARBA" id="ARBA00022840"/>
    </source>
</evidence>
<evidence type="ECO:0000313" key="13">
    <source>
        <dbReference type="EMBL" id="MBK1619299.1"/>
    </source>
</evidence>